<organism evidence="2 3">
    <name type="scientific">Lasius platythorax</name>
    <dbReference type="NCBI Taxonomy" id="488582"/>
    <lineage>
        <taxon>Eukaryota</taxon>
        <taxon>Metazoa</taxon>
        <taxon>Ecdysozoa</taxon>
        <taxon>Arthropoda</taxon>
        <taxon>Hexapoda</taxon>
        <taxon>Insecta</taxon>
        <taxon>Pterygota</taxon>
        <taxon>Neoptera</taxon>
        <taxon>Endopterygota</taxon>
        <taxon>Hymenoptera</taxon>
        <taxon>Apocrita</taxon>
        <taxon>Aculeata</taxon>
        <taxon>Formicoidea</taxon>
        <taxon>Formicidae</taxon>
        <taxon>Formicinae</taxon>
        <taxon>Lasius</taxon>
        <taxon>Lasius</taxon>
    </lineage>
</organism>
<feature type="compositionally biased region" description="Basic residues" evidence="1">
    <location>
        <begin position="50"/>
        <end position="69"/>
    </location>
</feature>
<protein>
    <submittedName>
        <fullName evidence="2">Uncharacterized protein</fullName>
    </submittedName>
</protein>
<reference evidence="2" key="1">
    <citation type="submission" date="2024-04" db="EMBL/GenBank/DDBJ databases">
        <authorList>
            <consortium name="Molecular Ecology Group"/>
        </authorList>
    </citation>
    <scope>NUCLEOTIDE SEQUENCE</scope>
</reference>
<accession>A0AAV2PAK7</accession>
<gene>
    <name evidence="2" type="ORF">LPLAT_LOCUS14313</name>
</gene>
<dbReference type="Proteomes" id="UP001497644">
    <property type="component" value="Chromosome 9"/>
</dbReference>
<evidence type="ECO:0000313" key="3">
    <source>
        <dbReference type="Proteomes" id="UP001497644"/>
    </source>
</evidence>
<evidence type="ECO:0000256" key="1">
    <source>
        <dbReference type="SAM" id="MobiDB-lite"/>
    </source>
</evidence>
<feature type="region of interest" description="Disordered" evidence="1">
    <location>
        <begin position="17"/>
        <end position="69"/>
    </location>
</feature>
<keyword evidence="3" id="KW-1185">Reference proteome</keyword>
<sequence length="69" mass="8035">MTSCSFVKRTLGNRKQSRFSNRLFPRVARNVPPEVVRPPPNQQQAPKANDRKKRNSPPLLPKKKRDLTR</sequence>
<evidence type="ECO:0000313" key="2">
    <source>
        <dbReference type="EMBL" id="CAL1689377.1"/>
    </source>
</evidence>
<name>A0AAV2PAK7_9HYME</name>
<feature type="compositionally biased region" description="Low complexity" evidence="1">
    <location>
        <begin position="25"/>
        <end position="34"/>
    </location>
</feature>
<dbReference type="EMBL" id="OZ034832">
    <property type="protein sequence ID" value="CAL1689377.1"/>
    <property type="molecule type" value="Genomic_DNA"/>
</dbReference>
<proteinExistence type="predicted"/>
<dbReference type="AlphaFoldDB" id="A0AAV2PAK7"/>